<gene>
    <name evidence="4" type="ORF">AA23TX_05758</name>
</gene>
<dbReference type="PRINTS" id="PR00080">
    <property type="entry name" value="SDRFAMILY"/>
</dbReference>
<proteinExistence type="inferred from homology"/>
<dbReference type="PROSITE" id="PS00061">
    <property type="entry name" value="ADH_SHORT"/>
    <property type="match status" value="1"/>
</dbReference>
<keyword evidence="5" id="KW-1185">Reference proteome</keyword>
<keyword evidence="2 4" id="KW-0560">Oxidoreductase</keyword>
<dbReference type="InterPro" id="IPR036291">
    <property type="entry name" value="NAD(P)-bd_dom_sf"/>
</dbReference>
<dbReference type="PANTHER" id="PTHR42760:SF40">
    <property type="entry name" value="3-OXOACYL-[ACYL-CARRIER-PROTEIN] REDUCTASE, CHLOROPLASTIC"/>
    <property type="match status" value="1"/>
</dbReference>
<accession>A0A6I8LY55</accession>
<feature type="domain" description="Ketoreductase" evidence="3">
    <location>
        <begin position="12"/>
        <end position="187"/>
    </location>
</feature>
<evidence type="ECO:0000259" key="3">
    <source>
        <dbReference type="SMART" id="SM00822"/>
    </source>
</evidence>
<dbReference type="GO" id="GO:0030497">
    <property type="term" value="P:fatty acid elongation"/>
    <property type="evidence" value="ECO:0007669"/>
    <property type="project" value="TreeGrafter"/>
</dbReference>
<dbReference type="InterPro" id="IPR057326">
    <property type="entry name" value="KR_dom"/>
</dbReference>
<dbReference type="GO" id="GO:0004316">
    <property type="term" value="F:3-oxoacyl-[acyl-carrier-protein] reductase (NADPH) activity"/>
    <property type="evidence" value="ECO:0007669"/>
    <property type="project" value="UniProtKB-EC"/>
</dbReference>
<dbReference type="Gene3D" id="3.40.50.720">
    <property type="entry name" value="NAD(P)-binding Rossmann-like Domain"/>
    <property type="match status" value="1"/>
</dbReference>
<sequence length="254" mass="25527">MSAPECAGAAAAVAIVTGAARGIGAVTAKLLAARGVSVVAVDRDEGELAGTVAALGGTGTGIGCDVTSSDQVTSMARRAVGEFGYVDVLVNCAGVTRDRLLLTMTDDEWDATVDVNLGGTIRCSRIVGEHMKRRRSGHIVNFSSVAADGNAGQANYATAKAAITGFTRALAAEFGPFGVTVNAVAPGFVATAMVDDLADRLNVDRQAFLDRAGAATALGRVASAADIAGVVAFLAGPRSGYVTGQTVYATGGDR</sequence>
<dbReference type="RefSeq" id="WP_155545802.1">
    <property type="nucleotide sequence ID" value="NZ_CABVGP010000002.1"/>
</dbReference>
<dbReference type="SMART" id="SM00822">
    <property type="entry name" value="PKS_KR"/>
    <property type="match status" value="1"/>
</dbReference>
<dbReference type="Pfam" id="PF13561">
    <property type="entry name" value="adh_short_C2"/>
    <property type="match status" value="1"/>
</dbReference>
<dbReference type="FunFam" id="3.40.50.720:FF:000173">
    <property type="entry name" value="3-oxoacyl-[acyl-carrier protein] reductase"/>
    <property type="match status" value="1"/>
</dbReference>
<dbReference type="Proteomes" id="UP000399805">
    <property type="component" value="Unassembled WGS sequence"/>
</dbReference>
<dbReference type="AlphaFoldDB" id="A0A6I8LY55"/>
<dbReference type="PANTHER" id="PTHR42760">
    <property type="entry name" value="SHORT-CHAIN DEHYDROGENASES/REDUCTASES FAMILY MEMBER"/>
    <property type="match status" value="1"/>
</dbReference>
<dbReference type="InterPro" id="IPR002347">
    <property type="entry name" value="SDR_fam"/>
</dbReference>
<dbReference type="PRINTS" id="PR00081">
    <property type="entry name" value="GDHRDH"/>
</dbReference>
<reference evidence="4 5" key="1">
    <citation type="submission" date="2019-09" db="EMBL/GenBank/DDBJ databases">
        <authorList>
            <person name="Leyn A S."/>
        </authorList>
    </citation>
    <scope>NUCLEOTIDE SEQUENCE [LARGE SCALE GENOMIC DNA]</scope>
    <source>
        <strain evidence="4">AA231_1</strain>
    </source>
</reference>
<evidence type="ECO:0000313" key="4">
    <source>
        <dbReference type="EMBL" id="VVJ20737.1"/>
    </source>
</evidence>
<evidence type="ECO:0000313" key="5">
    <source>
        <dbReference type="Proteomes" id="UP000399805"/>
    </source>
</evidence>
<dbReference type="EMBL" id="CABVGP010000002">
    <property type="protein sequence ID" value="VVJ20737.1"/>
    <property type="molecule type" value="Genomic_DNA"/>
</dbReference>
<protein>
    <submittedName>
        <fullName evidence="4">3-oxoacyl-[acyl-carrier protein] reductase (EC)</fullName>
        <ecNumber evidence="4">1.1.1.100</ecNumber>
    </submittedName>
</protein>
<name>A0A6I8LY55_9PSEU</name>
<evidence type="ECO:0000256" key="2">
    <source>
        <dbReference type="ARBA" id="ARBA00023002"/>
    </source>
</evidence>
<evidence type="ECO:0000256" key="1">
    <source>
        <dbReference type="ARBA" id="ARBA00006484"/>
    </source>
</evidence>
<dbReference type="EC" id="1.1.1.100" evidence="4"/>
<dbReference type="SUPFAM" id="SSF51735">
    <property type="entry name" value="NAD(P)-binding Rossmann-fold domains"/>
    <property type="match status" value="1"/>
</dbReference>
<dbReference type="InterPro" id="IPR020904">
    <property type="entry name" value="Sc_DH/Rdtase_CS"/>
</dbReference>
<comment type="similarity">
    <text evidence="1">Belongs to the short-chain dehydrogenases/reductases (SDR) family.</text>
</comment>
<organism evidence="4 5">
    <name type="scientific">Amycolatopsis camponoti</name>
    <dbReference type="NCBI Taxonomy" id="2606593"/>
    <lineage>
        <taxon>Bacteria</taxon>
        <taxon>Bacillati</taxon>
        <taxon>Actinomycetota</taxon>
        <taxon>Actinomycetes</taxon>
        <taxon>Pseudonocardiales</taxon>
        <taxon>Pseudonocardiaceae</taxon>
        <taxon>Amycolatopsis</taxon>
    </lineage>
</organism>